<dbReference type="SUPFAM" id="SSF51569">
    <property type="entry name" value="Aldolase"/>
    <property type="match status" value="1"/>
</dbReference>
<evidence type="ECO:0000256" key="3">
    <source>
        <dbReference type="ARBA" id="ARBA00023270"/>
    </source>
</evidence>
<dbReference type="GO" id="GO:0008840">
    <property type="term" value="F:4-hydroxy-tetrahydrodipicolinate synthase activity"/>
    <property type="evidence" value="ECO:0007669"/>
    <property type="project" value="TreeGrafter"/>
</dbReference>
<feature type="non-terminal residue" evidence="4">
    <location>
        <position position="67"/>
    </location>
</feature>
<name>A0A4U3A1X1_BACMY</name>
<dbReference type="Pfam" id="PF00701">
    <property type="entry name" value="DHDPS"/>
    <property type="match status" value="1"/>
</dbReference>
<reference evidence="4 5" key="1">
    <citation type="journal article" date="2019" name="Environ. Microbiol.">
        <title>An active ?-lactamase is a part of an orchestrated cell wall stress resistance network of Bacillus subtilis and related rhizosphere species.</title>
        <authorList>
            <person name="Bucher T."/>
            <person name="Keren-Paz A."/>
            <person name="Hausser J."/>
            <person name="Olender T."/>
            <person name="Cytryn E."/>
            <person name="Kolodkin-Gal I."/>
        </authorList>
    </citation>
    <scope>NUCLEOTIDE SEQUENCE [LARGE SCALE GENOMIC DNA]</scope>
    <source>
        <strain evidence="4 5">I186</strain>
    </source>
</reference>
<dbReference type="InterPro" id="IPR020624">
    <property type="entry name" value="Schiff_base-form_aldolases_CS"/>
</dbReference>
<dbReference type="InterPro" id="IPR002220">
    <property type="entry name" value="DapA-like"/>
</dbReference>
<accession>A0A4U3A1X1</accession>
<dbReference type="Proteomes" id="UP000305524">
    <property type="component" value="Unassembled WGS sequence"/>
</dbReference>
<proteinExistence type="inferred from homology"/>
<dbReference type="GO" id="GO:0005829">
    <property type="term" value="C:cytosol"/>
    <property type="evidence" value="ECO:0007669"/>
    <property type="project" value="TreeGrafter"/>
</dbReference>
<dbReference type="PROSITE" id="PS00665">
    <property type="entry name" value="DHDPS_1"/>
    <property type="match status" value="1"/>
</dbReference>
<dbReference type="EMBL" id="SZOD01000837">
    <property type="protein sequence ID" value="TKI80750.1"/>
    <property type="molecule type" value="Genomic_DNA"/>
</dbReference>
<comment type="caution">
    <text evidence="4">The sequence shown here is derived from an EMBL/GenBank/DDBJ whole genome shotgun (WGS) entry which is preliminary data.</text>
</comment>
<comment type="similarity">
    <text evidence="1">Belongs to the DapA family.</text>
</comment>
<keyword evidence="3" id="KW-0704">Schiff base</keyword>
<evidence type="ECO:0000313" key="5">
    <source>
        <dbReference type="Proteomes" id="UP000305524"/>
    </source>
</evidence>
<gene>
    <name evidence="4" type="ORF">FC701_27410</name>
</gene>
<keyword evidence="2" id="KW-0456">Lyase</keyword>
<sequence length="67" mass="7665">MQKIKGAFPVLITPMDEFQEIDWQGVKQNVNYFIEQKVAGIIINGSTGEFVSLSKEERFNMVETVLK</sequence>
<evidence type="ECO:0000256" key="1">
    <source>
        <dbReference type="ARBA" id="ARBA00007592"/>
    </source>
</evidence>
<dbReference type="RefSeq" id="WP_170972748.1">
    <property type="nucleotide sequence ID" value="NZ_SZOD01000837.1"/>
</dbReference>
<dbReference type="InterPro" id="IPR013785">
    <property type="entry name" value="Aldolase_TIM"/>
</dbReference>
<dbReference type="PANTHER" id="PTHR12128:SF66">
    <property type="entry name" value="4-HYDROXY-2-OXOGLUTARATE ALDOLASE, MITOCHONDRIAL"/>
    <property type="match status" value="1"/>
</dbReference>
<protein>
    <submittedName>
        <fullName evidence="4">Dihydrodipicolinate synthase family protein</fullName>
    </submittedName>
</protein>
<dbReference type="PANTHER" id="PTHR12128">
    <property type="entry name" value="DIHYDRODIPICOLINATE SYNTHASE"/>
    <property type="match status" value="1"/>
</dbReference>
<dbReference type="Gene3D" id="3.20.20.70">
    <property type="entry name" value="Aldolase class I"/>
    <property type="match status" value="1"/>
</dbReference>
<dbReference type="AlphaFoldDB" id="A0A4U3A1X1"/>
<evidence type="ECO:0000313" key="4">
    <source>
        <dbReference type="EMBL" id="TKI80750.1"/>
    </source>
</evidence>
<organism evidence="4 5">
    <name type="scientific">Bacillus mycoides</name>
    <dbReference type="NCBI Taxonomy" id="1405"/>
    <lineage>
        <taxon>Bacteria</taxon>
        <taxon>Bacillati</taxon>
        <taxon>Bacillota</taxon>
        <taxon>Bacilli</taxon>
        <taxon>Bacillales</taxon>
        <taxon>Bacillaceae</taxon>
        <taxon>Bacillus</taxon>
        <taxon>Bacillus cereus group</taxon>
    </lineage>
</organism>
<evidence type="ECO:0000256" key="2">
    <source>
        <dbReference type="ARBA" id="ARBA00023239"/>
    </source>
</evidence>